<evidence type="ECO:0000256" key="1">
    <source>
        <dbReference type="SAM" id="MobiDB-lite"/>
    </source>
</evidence>
<dbReference type="Proteomes" id="UP000265520">
    <property type="component" value="Unassembled WGS sequence"/>
</dbReference>
<feature type="non-terminal residue" evidence="2">
    <location>
        <position position="1"/>
    </location>
</feature>
<keyword evidence="3" id="KW-1185">Reference proteome</keyword>
<accession>A0A392SQ17</accession>
<evidence type="ECO:0000313" key="3">
    <source>
        <dbReference type="Proteomes" id="UP000265520"/>
    </source>
</evidence>
<dbReference type="AlphaFoldDB" id="A0A392SQ17"/>
<feature type="non-terminal residue" evidence="2">
    <location>
        <position position="101"/>
    </location>
</feature>
<dbReference type="EMBL" id="LXQA010410088">
    <property type="protein sequence ID" value="MCI50010.1"/>
    <property type="molecule type" value="Genomic_DNA"/>
</dbReference>
<sequence>EQELRITPADLKRLLLHLGDHQELIQEQRELIREQERRLKATEKFNFPRRPDGADHLPQGSKKRGRTPPRREPPSVATKRGRGVSILDRLGEKLALVHGGG</sequence>
<protein>
    <submittedName>
        <fullName evidence="2">Uncharacterized protein</fullName>
    </submittedName>
</protein>
<proteinExistence type="predicted"/>
<name>A0A392SQ17_9FABA</name>
<organism evidence="2 3">
    <name type="scientific">Trifolium medium</name>
    <dbReference type="NCBI Taxonomy" id="97028"/>
    <lineage>
        <taxon>Eukaryota</taxon>
        <taxon>Viridiplantae</taxon>
        <taxon>Streptophyta</taxon>
        <taxon>Embryophyta</taxon>
        <taxon>Tracheophyta</taxon>
        <taxon>Spermatophyta</taxon>
        <taxon>Magnoliopsida</taxon>
        <taxon>eudicotyledons</taxon>
        <taxon>Gunneridae</taxon>
        <taxon>Pentapetalae</taxon>
        <taxon>rosids</taxon>
        <taxon>fabids</taxon>
        <taxon>Fabales</taxon>
        <taxon>Fabaceae</taxon>
        <taxon>Papilionoideae</taxon>
        <taxon>50 kb inversion clade</taxon>
        <taxon>NPAAA clade</taxon>
        <taxon>Hologalegina</taxon>
        <taxon>IRL clade</taxon>
        <taxon>Trifolieae</taxon>
        <taxon>Trifolium</taxon>
    </lineage>
</organism>
<comment type="caution">
    <text evidence="2">The sequence shown here is derived from an EMBL/GenBank/DDBJ whole genome shotgun (WGS) entry which is preliminary data.</text>
</comment>
<feature type="region of interest" description="Disordered" evidence="1">
    <location>
        <begin position="42"/>
        <end position="84"/>
    </location>
</feature>
<reference evidence="2 3" key="1">
    <citation type="journal article" date="2018" name="Front. Plant Sci.">
        <title>Red Clover (Trifolium pratense) and Zigzag Clover (T. medium) - A Picture of Genomic Similarities and Differences.</title>
        <authorList>
            <person name="Dluhosova J."/>
            <person name="Istvanek J."/>
            <person name="Nedelnik J."/>
            <person name="Repkova J."/>
        </authorList>
    </citation>
    <scope>NUCLEOTIDE SEQUENCE [LARGE SCALE GENOMIC DNA]</scope>
    <source>
        <strain evidence="3">cv. 10/8</strain>
        <tissue evidence="2">Leaf</tissue>
    </source>
</reference>
<evidence type="ECO:0000313" key="2">
    <source>
        <dbReference type="EMBL" id="MCI50010.1"/>
    </source>
</evidence>